<keyword evidence="3" id="KW-1185">Reference proteome</keyword>
<dbReference type="RefSeq" id="WP_209455351.1">
    <property type="nucleotide sequence ID" value="NZ_BAAACS010000017.1"/>
</dbReference>
<proteinExistence type="predicted"/>
<dbReference type="InterPro" id="IPR005039">
    <property type="entry name" value="Ant_C"/>
</dbReference>
<feature type="domain" description="Antirepressor protein C-terminal" evidence="1">
    <location>
        <begin position="1"/>
        <end position="63"/>
    </location>
</feature>
<dbReference type="Pfam" id="PF03374">
    <property type="entry name" value="ANT"/>
    <property type="match status" value="1"/>
</dbReference>
<evidence type="ECO:0000259" key="1">
    <source>
        <dbReference type="Pfam" id="PF03374"/>
    </source>
</evidence>
<gene>
    <name evidence="2" type="ORF">J2Z43_000078</name>
</gene>
<dbReference type="Proteomes" id="UP000767291">
    <property type="component" value="Unassembled WGS sequence"/>
</dbReference>
<protein>
    <recommendedName>
        <fullName evidence="1">Antirepressor protein C-terminal domain-containing protein</fullName>
    </recommendedName>
</protein>
<sequence>MYEYLRNKRFLRQDNSPYQKYIEQGLMIRRQSGQYLYRGALEDSYKTYLTSKGIDKIIGLLEKDGYIQIN</sequence>
<reference evidence="2 3" key="1">
    <citation type="submission" date="2021-03" db="EMBL/GenBank/DDBJ databases">
        <title>Genomic Encyclopedia of Type Strains, Phase IV (KMG-IV): sequencing the most valuable type-strain genomes for metagenomic binning, comparative biology and taxonomic classification.</title>
        <authorList>
            <person name="Goeker M."/>
        </authorList>
    </citation>
    <scope>NUCLEOTIDE SEQUENCE [LARGE SCALE GENOMIC DNA]</scope>
    <source>
        <strain evidence="2 3">DSM 1289</strain>
    </source>
</reference>
<organism evidence="2 3">
    <name type="scientific">Metaclostridioides mangenotii</name>
    <dbReference type="NCBI Taxonomy" id="1540"/>
    <lineage>
        <taxon>Bacteria</taxon>
        <taxon>Bacillati</taxon>
        <taxon>Bacillota</taxon>
        <taxon>Clostridia</taxon>
        <taxon>Peptostreptococcales</taxon>
        <taxon>Peptostreptococcaceae</taxon>
        <taxon>Metaclostridioides</taxon>
    </lineage>
</organism>
<name>A0ABS4E6Y9_9FIRM</name>
<evidence type="ECO:0000313" key="2">
    <source>
        <dbReference type="EMBL" id="MBP1853688.1"/>
    </source>
</evidence>
<dbReference type="EMBL" id="JAGGJX010000001">
    <property type="protein sequence ID" value="MBP1853688.1"/>
    <property type="molecule type" value="Genomic_DNA"/>
</dbReference>
<accession>A0ABS4E6Y9</accession>
<evidence type="ECO:0000313" key="3">
    <source>
        <dbReference type="Proteomes" id="UP000767291"/>
    </source>
</evidence>
<comment type="caution">
    <text evidence="2">The sequence shown here is derived from an EMBL/GenBank/DDBJ whole genome shotgun (WGS) entry which is preliminary data.</text>
</comment>